<proteinExistence type="predicted"/>
<accession>X1CDF8</accession>
<gene>
    <name evidence="1" type="ORF">S01H4_63928</name>
</gene>
<feature type="non-terminal residue" evidence="1">
    <location>
        <position position="1"/>
    </location>
</feature>
<comment type="caution">
    <text evidence="1">The sequence shown here is derived from an EMBL/GenBank/DDBJ whole genome shotgun (WGS) entry which is preliminary data.</text>
</comment>
<dbReference type="EMBL" id="BART01038605">
    <property type="protein sequence ID" value="GAH06316.1"/>
    <property type="molecule type" value="Genomic_DNA"/>
</dbReference>
<protein>
    <submittedName>
        <fullName evidence="1">Uncharacterized protein</fullName>
    </submittedName>
</protein>
<dbReference type="AlphaFoldDB" id="X1CDF8"/>
<evidence type="ECO:0000313" key="1">
    <source>
        <dbReference type="EMBL" id="GAH06316.1"/>
    </source>
</evidence>
<name>X1CDF8_9ZZZZ</name>
<sequence length="44" mass="5241">DDLLLRKFKVSLDGLQSIDEQLAMSEKEDLKMPRRFLFLLEVIF</sequence>
<organism evidence="1">
    <name type="scientific">marine sediment metagenome</name>
    <dbReference type="NCBI Taxonomy" id="412755"/>
    <lineage>
        <taxon>unclassified sequences</taxon>
        <taxon>metagenomes</taxon>
        <taxon>ecological metagenomes</taxon>
    </lineage>
</organism>
<reference evidence="1" key="1">
    <citation type="journal article" date="2014" name="Front. Microbiol.">
        <title>High frequency of phylogenetically diverse reductive dehalogenase-homologous genes in deep subseafloor sedimentary metagenomes.</title>
        <authorList>
            <person name="Kawai M."/>
            <person name="Futagami T."/>
            <person name="Toyoda A."/>
            <person name="Takaki Y."/>
            <person name="Nishi S."/>
            <person name="Hori S."/>
            <person name="Arai W."/>
            <person name="Tsubouchi T."/>
            <person name="Morono Y."/>
            <person name="Uchiyama I."/>
            <person name="Ito T."/>
            <person name="Fujiyama A."/>
            <person name="Inagaki F."/>
            <person name="Takami H."/>
        </authorList>
    </citation>
    <scope>NUCLEOTIDE SEQUENCE</scope>
    <source>
        <strain evidence="1">Expedition CK06-06</strain>
    </source>
</reference>